<dbReference type="Proteomes" id="UP001219518">
    <property type="component" value="Unassembled WGS sequence"/>
</dbReference>
<sequence>MFFSCSQKMDTTDSSSGNKQGSTEGSNAQSVNDSQTAVTIETARDDDFWKCIEGPNFSLFLDPALKQVCNAMGYSSAHAIKCISKEDIDKMQSFMRSHLPKLLEKKCQESGGKLDLQAELLKFYGPWWVHSPADFEIMGGHLHTLYAIRDAVQSSTSTSSKRKTTNWMSPQPSKSLRSESASTGTPNTLGQISKDSAAILKVKKDLEDMLNRWLSKNVGDLEVNGDDPDEQQQVTVAANVSQDSSGTFTGCVVCPFPNCKTKTGSLQQFKITKTGNRWQCTSNFYRHVEKVHILEPLKKQKKGQLTVTNMFHSIEKKSGKISETPAKESATTNNSTKDQQSGTLIISDSESGSGTDFH</sequence>
<name>A0AAE1HEP0_9NEOP</name>
<feature type="compositionally biased region" description="Polar residues" evidence="1">
    <location>
        <begin position="166"/>
        <end position="190"/>
    </location>
</feature>
<protein>
    <submittedName>
        <fullName evidence="2">Dihydroorotase</fullName>
    </submittedName>
</protein>
<feature type="region of interest" description="Disordered" evidence="1">
    <location>
        <begin position="316"/>
        <end position="358"/>
    </location>
</feature>
<dbReference type="EMBL" id="JAHWGI010000985">
    <property type="protein sequence ID" value="KAK3919967.1"/>
    <property type="molecule type" value="Genomic_DNA"/>
</dbReference>
<evidence type="ECO:0000256" key="1">
    <source>
        <dbReference type="SAM" id="MobiDB-lite"/>
    </source>
</evidence>
<feature type="region of interest" description="Disordered" evidence="1">
    <location>
        <begin position="157"/>
        <end position="190"/>
    </location>
</feature>
<evidence type="ECO:0000313" key="2">
    <source>
        <dbReference type="EMBL" id="KAK3919967.1"/>
    </source>
</evidence>
<feature type="compositionally biased region" description="Polar residues" evidence="1">
    <location>
        <begin position="329"/>
        <end position="358"/>
    </location>
</feature>
<comment type="caution">
    <text evidence="2">The sequence shown here is derived from an EMBL/GenBank/DDBJ whole genome shotgun (WGS) entry which is preliminary data.</text>
</comment>
<organism evidence="2 3">
    <name type="scientific">Frankliniella fusca</name>
    <dbReference type="NCBI Taxonomy" id="407009"/>
    <lineage>
        <taxon>Eukaryota</taxon>
        <taxon>Metazoa</taxon>
        <taxon>Ecdysozoa</taxon>
        <taxon>Arthropoda</taxon>
        <taxon>Hexapoda</taxon>
        <taxon>Insecta</taxon>
        <taxon>Pterygota</taxon>
        <taxon>Neoptera</taxon>
        <taxon>Paraneoptera</taxon>
        <taxon>Thysanoptera</taxon>
        <taxon>Terebrantia</taxon>
        <taxon>Thripoidea</taxon>
        <taxon>Thripidae</taxon>
        <taxon>Frankliniella</taxon>
    </lineage>
</organism>
<reference evidence="2" key="2">
    <citation type="journal article" date="2023" name="BMC Genomics">
        <title>Pest status, molecular evolution, and epigenetic factors derived from the genome assembly of Frankliniella fusca, a thysanopteran phytovirus vector.</title>
        <authorList>
            <person name="Catto M.A."/>
            <person name="Labadie P.E."/>
            <person name="Jacobson A.L."/>
            <person name="Kennedy G.G."/>
            <person name="Srinivasan R."/>
            <person name="Hunt B.G."/>
        </authorList>
    </citation>
    <scope>NUCLEOTIDE SEQUENCE</scope>
    <source>
        <strain evidence="2">PL_HMW_Pooled</strain>
    </source>
</reference>
<dbReference type="AlphaFoldDB" id="A0AAE1HEP0"/>
<evidence type="ECO:0000313" key="3">
    <source>
        <dbReference type="Proteomes" id="UP001219518"/>
    </source>
</evidence>
<proteinExistence type="predicted"/>
<accession>A0AAE1HEP0</accession>
<reference evidence="2" key="1">
    <citation type="submission" date="2021-07" db="EMBL/GenBank/DDBJ databases">
        <authorList>
            <person name="Catto M.A."/>
            <person name="Jacobson A."/>
            <person name="Kennedy G."/>
            <person name="Labadie P."/>
            <person name="Hunt B.G."/>
            <person name="Srinivasan R."/>
        </authorList>
    </citation>
    <scope>NUCLEOTIDE SEQUENCE</scope>
    <source>
        <strain evidence="2">PL_HMW_Pooled</strain>
        <tissue evidence="2">Head</tissue>
    </source>
</reference>
<gene>
    <name evidence="2" type="ORF">KUF71_009254</name>
</gene>
<feature type="region of interest" description="Disordered" evidence="1">
    <location>
        <begin position="1"/>
        <end position="35"/>
    </location>
</feature>
<keyword evidence="3" id="KW-1185">Reference proteome</keyword>